<evidence type="ECO:0000256" key="1">
    <source>
        <dbReference type="SAM" id="MobiDB-lite"/>
    </source>
</evidence>
<dbReference type="SMART" id="SM00481">
    <property type="entry name" value="POLIIIAc"/>
    <property type="match status" value="1"/>
</dbReference>
<dbReference type="InterPro" id="IPR052018">
    <property type="entry name" value="PHP_domain"/>
</dbReference>
<dbReference type="Gene3D" id="3.20.20.140">
    <property type="entry name" value="Metal-dependent hydrolases"/>
    <property type="match status" value="1"/>
</dbReference>
<dbReference type="InterPro" id="IPR003141">
    <property type="entry name" value="Pol/His_phosphatase_N"/>
</dbReference>
<feature type="region of interest" description="Disordered" evidence="1">
    <location>
        <begin position="1"/>
        <end position="20"/>
    </location>
</feature>
<evidence type="ECO:0000259" key="2">
    <source>
        <dbReference type="SMART" id="SM00481"/>
    </source>
</evidence>
<accession>A0A1I0SNP6</accession>
<dbReference type="PANTHER" id="PTHR42924:SF3">
    <property type="entry name" value="POLYMERASE_HISTIDINOL PHOSPHATASE N-TERMINAL DOMAIN-CONTAINING PROTEIN"/>
    <property type="match status" value="1"/>
</dbReference>
<dbReference type="Gene3D" id="1.10.150.650">
    <property type="match status" value="1"/>
</dbReference>
<proteinExistence type="predicted"/>
<dbReference type="RefSeq" id="WP_244516391.1">
    <property type="nucleotide sequence ID" value="NZ_CP135915.1"/>
</dbReference>
<dbReference type="CDD" id="cd07438">
    <property type="entry name" value="PHP_HisPPase_AMP"/>
    <property type="match status" value="1"/>
</dbReference>
<organism evidence="3 4">
    <name type="scientific">Rhodococcoides kroppenstedtii</name>
    <dbReference type="NCBI Taxonomy" id="293050"/>
    <lineage>
        <taxon>Bacteria</taxon>
        <taxon>Bacillati</taxon>
        <taxon>Actinomycetota</taxon>
        <taxon>Actinomycetes</taxon>
        <taxon>Mycobacteriales</taxon>
        <taxon>Nocardiaceae</taxon>
        <taxon>Rhodococcoides</taxon>
    </lineage>
</organism>
<dbReference type="SUPFAM" id="SSF89550">
    <property type="entry name" value="PHP domain-like"/>
    <property type="match status" value="1"/>
</dbReference>
<dbReference type="GO" id="GO:0004534">
    <property type="term" value="F:5'-3' RNA exonuclease activity"/>
    <property type="evidence" value="ECO:0007669"/>
    <property type="project" value="TreeGrafter"/>
</dbReference>
<dbReference type="PANTHER" id="PTHR42924">
    <property type="entry name" value="EXONUCLEASE"/>
    <property type="match status" value="1"/>
</dbReference>
<dbReference type="Pfam" id="PF02811">
    <property type="entry name" value="PHP"/>
    <property type="match status" value="1"/>
</dbReference>
<dbReference type="InterPro" id="IPR016195">
    <property type="entry name" value="Pol/histidinol_Pase-like"/>
</dbReference>
<dbReference type="AlphaFoldDB" id="A0A1I0SNP6"/>
<dbReference type="EMBL" id="FOJN01000002">
    <property type="protein sequence ID" value="SFA41057.1"/>
    <property type="molecule type" value="Genomic_DNA"/>
</dbReference>
<reference evidence="3 4" key="1">
    <citation type="submission" date="2016-10" db="EMBL/GenBank/DDBJ databases">
        <authorList>
            <person name="de Groot N.N."/>
        </authorList>
    </citation>
    <scope>NUCLEOTIDE SEQUENCE [LARGE SCALE GENOMIC DNA]</scope>
    <source>
        <strain evidence="3 4">DSM 44908</strain>
    </source>
</reference>
<dbReference type="InterPro" id="IPR004013">
    <property type="entry name" value="PHP_dom"/>
</dbReference>
<sequence length="294" mass="31136">MSDCIDLHTHSTASDGTDSPAGVVEAAIDAGVTVLALTDHDTTAGWAEAEQAVRTRADAPTLVRGMEMSCTGRGEDGDPVTVHLLAYLFDADDPALKEERRRLREERELRLRRMIGKMAAAGYDVDADAILDAAGPSAGRPHLARALVDLGVVSTVGEAFEDLLKTGGRFYVEKTDTPLDDAVAMIAAAGGVSVIAHARARKRGRLLHLDHILDLARSGVLGGLEVDHPDHGPADTELLRGIAREHGLITTGSSDYHGTNKTTPLAARTTDPEQYATLLDRATGIDVVLPGSSR</sequence>
<dbReference type="GeneID" id="85484501"/>
<feature type="domain" description="Polymerase/histidinol phosphatase N-terminal" evidence="2">
    <location>
        <begin position="5"/>
        <end position="72"/>
    </location>
</feature>
<dbReference type="Proteomes" id="UP000182054">
    <property type="component" value="Unassembled WGS sequence"/>
</dbReference>
<name>A0A1I0SNP6_9NOCA</name>
<evidence type="ECO:0000313" key="4">
    <source>
        <dbReference type="Proteomes" id="UP000182054"/>
    </source>
</evidence>
<gene>
    <name evidence="3" type="ORF">SAMN05444374_10216</name>
</gene>
<evidence type="ECO:0000313" key="3">
    <source>
        <dbReference type="EMBL" id="SFA41057.1"/>
    </source>
</evidence>
<dbReference type="GO" id="GO:0035312">
    <property type="term" value="F:5'-3' DNA exonuclease activity"/>
    <property type="evidence" value="ECO:0007669"/>
    <property type="project" value="TreeGrafter"/>
</dbReference>
<protein>
    <recommendedName>
        <fullName evidence="2">Polymerase/histidinol phosphatase N-terminal domain-containing protein</fullName>
    </recommendedName>
</protein>